<evidence type="ECO:0000256" key="1">
    <source>
        <dbReference type="SAM" id="MobiDB-lite"/>
    </source>
</evidence>
<name>A0ABN9PH94_9DINO</name>
<sequence length="96" mass="10261">MGLAEGESIRLGPDGEPYLVSVAARHDLQFKVAMVIFLTTLFGLGAGMLSLTSQAKARRAEQQAPQEDTPTRGARGARGCGRPRDPSPAVAEQRLR</sequence>
<dbReference type="Proteomes" id="UP001189429">
    <property type="component" value="Unassembled WGS sequence"/>
</dbReference>
<keyword evidence="4" id="KW-1185">Reference proteome</keyword>
<feature type="transmembrane region" description="Helical" evidence="2">
    <location>
        <begin position="28"/>
        <end position="49"/>
    </location>
</feature>
<keyword evidence="2" id="KW-0472">Membrane</keyword>
<proteinExistence type="predicted"/>
<gene>
    <name evidence="3" type="ORF">PCOR1329_LOCUS2657</name>
</gene>
<feature type="region of interest" description="Disordered" evidence="1">
    <location>
        <begin position="54"/>
        <end position="96"/>
    </location>
</feature>
<comment type="caution">
    <text evidence="3">The sequence shown here is derived from an EMBL/GenBank/DDBJ whole genome shotgun (WGS) entry which is preliminary data.</text>
</comment>
<evidence type="ECO:0000256" key="2">
    <source>
        <dbReference type="SAM" id="Phobius"/>
    </source>
</evidence>
<keyword evidence="2" id="KW-1133">Transmembrane helix</keyword>
<evidence type="ECO:0008006" key="5">
    <source>
        <dbReference type="Google" id="ProtNLM"/>
    </source>
</evidence>
<dbReference type="EMBL" id="CAUYUJ010000671">
    <property type="protein sequence ID" value="CAK0791872.1"/>
    <property type="molecule type" value="Genomic_DNA"/>
</dbReference>
<reference evidence="3" key="1">
    <citation type="submission" date="2023-10" db="EMBL/GenBank/DDBJ databases">
        <authorList>
            <person name="Chen Y."/>
            <person name="Shah S."/>
            <person name="Dougan E. K."/>
            <person name="Thang M."/>
            <person name="Chan C."/>
        </authorList>
    </citation>
    <scope>NUCLEOTIDE SEQUENCE [LARGE SCALE GENOMIC DNA]</scope>
</reference>
<evidence type="ECO:0000313" key="4">
    <source>
        <dbReference type="Proteomes" id="UP001189429"/>
    </source>
</evidence>
<evidence type="ECO:0000313" key="3">
    <source>
        <dbReference type="EMBL" id="CAK0791872.1"/>
    </source>
</evidence>
<protein>
    <recommendedName>
        <fullName evidence="5">RING-type E3 ubiquitin transferase</fullName>
    </recommendedName>
</protein>
<keyword evidence="2" id="KW-0812">Transmembrane</keyword>
<organism evidence="3 4">
    <name type="scientific">Prorocentrum cordatum</name>
    <dbReference type="NCBI Taxonomy" id="2364126"/>
    <lineage>
        <taxon>Eukaryota</taxon>
        <taxon>Sar</taxon>
        <taxon>Alveolata</taxon>
        <taxon>Dinophyceae</taxon>
        <taxon>Prorocentrales</taxon>
        <taxon>Prorocentraceae</taxon>
        <taxon>Prorocentrum</taxon>
    </lineage>
</organism>
<accession>A0ABN9PH94</accession>